<keyword evidence="1" id="KW-0808">Transferase</keyword>
<accession>A0AC61R5R9</accession>
<organism evidence="1 2">
    <name type="scientific">Dubosiella muris</name>
    <dbReference type="NCBI Taxonomy" id="3038133"/>
    <lineage>
        <taxon>Bacteria</taxon>
        <taxon>Bacillati</taxon>
        <taxon>Bacillota</taxon>
        <taxon>Erysipelotrichia</taxon>
        <taxon>Erysipelotrichales</taxon>
        <taxon>Erysipelotrichaceae</taxon>
        <taxon>Dubosiella</taxon>
    </lineage>
</organism>
<gene>
    <name evidence="1" type="primary">rsmD</name>
    <name evidence="1" type="ORF">E5336_09115</name>
</gene>
<dbReference type="EC" id="2.1.1.171" evidence="1"/>
<keyword evidence="2" id="KW-1185">Reference proteome</keyword>
<name>A0AC61R5R9_9FIRM</name>
<comment type="caution">
    <text evidence="1">The sequence shown here is derived from an EMBL/GenBank/DDBJ whole genome shotgun (WGS) entry which is preliminary data.</text>
</comment>
<evidence type="ECO:0000313" key="1">
    <source>
        <dbReference type="EMBL" id="TGY65310.1"/>
    </source>
</evidence>
<sequence>MRYNKKNQPIRKKNGGSSMRIISGSARGTKIDAPEGYDTRPVTDKIRQSLFNIWQWDIAGSHFLDVFSGSGSMGLEALSRGADRVVMIEKAPKALKTIQNNLKKCHFEQKNVELMGANAFSALPELSRRGERFDIIYLDPPYTVDEIFHPVMETLGSLPLLKEDGIVVIRTKKEKEMADTYGSLEKYRDKVYGISRAHFYRQKKEETEESA</sequence>
<proteinExistence type="predicted"/>
<evidence type="ECO:0000313" key="2">
    <source>
        <dbReference type="Proteomes" id="UP000308836"/>
    </source>
</evidence>
<dbReference type="Proteomes" id="UP000308836">
    <property type="component" value="Unassembled WGS sequence"/>
</dbReference>
<protein>
    <submittedName>
        <fullName evidence="1">16S rRNA (Guanine(966)-N(2))-methyltransferase RsmD</fullName>
        <ecNumber evidence="1">2.1.1.171</ecNumber>
    </submittedName>
</protein>
<keyword evidence="1" id="KW-0489">Methyltransferase</keyword>
<dbReference type="EMBL" id="SRYG01000019">
    <property type="protein sequence ID" value="TGY65310.1"/>
    <property type="molecule type" value="Genomic_DNA"/>
</dbReference>
<reference evidence="1" key="1">
    <citation type="submission" date="2019-04" db="EMBL/GenBank/DDBJ databases">
        <title>Microbes associate with the intestines of laboratory mice.</title>
        <authorList>
            <person name="Navarre W."/>
            <person name="Wong E."/>
            <person name="Huang K."/>
            <person name="Tropini C."/>
            <person name="Ng K."/>
            <person name="Yu B."/>
        </authorList>
    </citation>
    <scope>NUCLEOTIDE SEQUENCE</scope>
    <source>
        <strain evidence="1">NM09_H32</strain>
    </source>
</reference>